<evidence type="ECO:0000313" key="2">
    <source>
        <dbReference type="Proteomes" id="UP000010310"/>
    </source>
</evidence>
<evidence type="ECO:0000313" key="1">
    <source>
        <dbReference type="EMBL" id="EKO36784.1"/>
    </source>
</evidence>
<accession>K6G6I2</accession>
<dbReference type="Proteomes" id="UP000010310">
    <property type="component" value="Unassembled WGS sequence"/>
</dbReference>
<proteinExistence type="predicted"/>
<organism evidence="1 2">
    <name type="scientific">SAR86 cluster bacterium SAR86E</name>
    <dbReference type="NCBI Taxonomy" id="1208365"/>
    <lineage>
        <taxon>Bacteria</taxon>
        <taxon>Pseudomonadati</taxon>
        <taxon>Pseudomonadota</taxon>
        <taxon>Gammaproteobacteria</taxon>
        <taxon>SAR86 cluster</taxon>
    </lineage>
</organism>
<dbReference type="AlphaFoldDB" id="K6G6I2"/>
<comment type="caution">
    <text evidence="1">The sequence shown here is derived from an EMBL/GenBank/DDBJ whole genome shotgun (WGS) entry which is preliminary data.</text>
</comment>
<dbReference type="STRING" id="1208365.B273_0909"/>
<name>K6G6I2_9GAMM</name>
<reference evidence="1 2" key="1">
    <citation type="submission" date="2012-09" db="EMBL/GenBank/DDBJ databases">
        <authorList>
            <person name="Dupont C.L."/>
            <person name="Rusch D.B."/>
            <person name="Lombardo M.-J."/>
            <person name="Novotny M."/>
            <person name="Yee-Greenbaum J."/>
            <person name="Laskin R."/>
        </authorList>
    </citation>
    <scope>NUCLEOTIDE SEQUENCE [LARGE SCALE GENOMIC DNA]</scope>
    <source>
        <strain evidence="1">SAR86E</strain>
    </source>
</reference>
<sequence>MANRYPTKMGCTNNGKKAIEINRPSADNQLFFSVLILT</sequence>
<dbReference type="EMBL" id="AMWX01000002">
    <property type="protein sequence ID" value="EKO36784.1"/>
    <property type="molecule type" value="Genomic_DNA"/>
</dbReference>
<protein>
    <submittedName>
        <fullName evidence="1">Uncharacterized protein</fullName>
    </submittedName>
</protein>
<keyword evidence="2" id="KW-1185">Reference proteome</keyword>
<gene>
    <name evidence="1" type="ORF">B273_0909</name>
</gene>